<dbReference type="EMBL" id="LKBG01000002">
    <property type="protein sequence ID" value="KQB36690.1"/>
    <property type="molecule type" value="Genomic_DNA"/>
</dbReference>
<reference evidence="1 4" key="1">
    <citation type="submission" date="2015-09" db="EMBL/GenBank/DDBJ databases">
        <title>Draft genome sequence of Acidiplasma aeolicum DSM 18409.</title>
        <authorList>
            <person name="Hemp J."/>
        </authorList>
    </citation>
    <scope>NUCLEOTIDE SEQUENCE [LARGE SCALE GENOMIC DNA]</scope>
    <source>
        <strain evidence="1 4">V</strain>
    </source>
</reference>
<dbReference type="Proteomes" id="UP000050515">
    <property type="component" value="Unassembled WGS sequence"/>
</dbReference>
<accession>A0A0Q0RLV6</accession>
<dbReference type="GeneID" id="84221691"/>
<evidence type="ECO:0000313" key="4">
    <source>
        <dbReference type="Proteomes" id="UP000050515"/>
    </source>
</evidence>
<dbReference type="RefSeq" id="WP_048100875.1">
    <property type="nucleotide sequence ID" value="NZ_JBBYJF010000025.1"/>
</dbReference>
<dbReference type="Proteomes" id="UP000050320">
    <property type="component" value="Unassembled WGS sequence"/>
</dbReference>
<proteinExistence type="predicted"/>
<keyword evidence="3" id="KW-1185">Reference proteome</keyword>
<organism evidence="2 3">
    <name type="scientific">Acidiplasma aeolicum</name>
    <dbReference type="NCBI Taxonomy" id="507754"/>
    <lineage>
        <taxon>Archaea</taxon>
        <taxon>Methanobacteriati</taxon>
        <taxon>Thermoplasmatota</taxon>
        <taxon>Thermoplasmata</taxon>
        <taxon>Thermoplasmatales</taxon>
        <taxon>Ferroplasmaceae</taxon>
        <taxon>Acidiplasma</taxon>
    </lineage>
</organism>
<protein>
    <submittedName>
        <fullName evidence="2">Uncharacterized protein</fullName>
    </submittedName>
</protein>
<name>A0A0Q0RLV6_9ARCH</name>
<dbReference type="EMBL" id="LJCQ01000275">
    <property type="protein sequence ID" value="KPV46249.1"/>
    <property type="molecule type" value="Genomic_DNA"/>
</dbReference>
<gene>
    <name evidence="2" type="ORF">AOG54_01980</name>
    <name evidence="1" type="ORF">SE19_06220</name>
</gene>
<reference evidence="2 3" key="2">
    <citation type="submission" date="2015-09" db="EMBL/GenBank/DDBJ databases">
        <title>Heavy metals and arsenic resistance mechanisms in polyextremophilic archaea of the family Ferroplasmaceae.</title>
        <authorList>
            <person name="Bulaev A.G."/>
            <person name="Kanygina A.V."/>
        </authorList>
    </citation>
    <scope>NUCLEOTIDE SEQUENCE [LARGE SCALE GENOMIC DNA]</scope>
    <source>
        <strain evidence="2 3">VT</strain>
    </source>
</reference>
<dbReference type="PATRIC" id="fig|507754.4.peg.6"/>
<evidence type="ECO:0000313" key="1">
    <source>
        <dbReference type="EMBL" id="KPV46249.1"/>
    </source>
</evidence>
<sequence>MLNLSKYERKRKKGIAIATAQLLFHIDHDVDPNQDIKGFVSILMNKTESVATAYGWTSGSELAQLILQEGLDTGEVKLRLLKYKNKSRLADKRRHNDIKNSVISYLSNYCQRSKTYEGLIDQVQYFPDFKYKYLDSGVDIDRENIIDIMKTFDEKDRMYILKNVNAEIDRRDAGYSLGDELEKYLNDIGQEYGIESYIDEFEVDGKNYFSFKIFIGNRGILSSFNGTFNELKTALAEVVRSESENKVTCPFCGMKIVRYVAMNKIKNCECGAEIVITPYMVRKRGVIYSRTRISFRKPD</sequence>
<evidence type="ECO:0000313" key="3">
    <source>
        <dbReference type="Proteomes" id="UP000050320"/>
    </source>
</evidence>
<dbReference type="AlphaFoldDB" id="A0A0Q0RLV6"/>
<comment type="caution">
    <text evidence="2">The sequence shown here is derived from an EMBL/GenBank/DDBJ whole genome shotgun (WGS) entry which is preliminary data.</text>
</comment>
<evidence type="ECO:0000313" key="2">
    <source>
        <dbReference type="EMBL" id="KQB36690.1"/>
    </source>
</evidence>